<feature type="transmembrane region" description="Helical" evidence="2">
    <location>
        <begin position="525"/>
        <end position="550"/>
    </location>
</feature>
<feature type="transmembrane region" description="Helical" evidence="2">
    <location>
        <begin position="349"/>
        <end position="366"/>
    </location>
</feature>
<evidence type="ECO:0000313" key="4">
    <source>
        <dbReference type="Proteomes" id="UP000184440"/>
    </source>
</evidence>
<dbReference type="STRING" id="134849.SAMN05443668_13250"/>
<proteinExistence type="predicted"/>
<reference evidence="3 4" key="1">
    <citation type="submission" date="2016-11" db="EMBL/GenBank/DDBJ databases">
        <authorList>
            <person name="Jaros S."/>
            <person name="Januszkiewicz K."/>
            <person name="Wedrychowicz H."/>
        </authorList>
    </citation>
    <scope>NUCLEOTIDE SEQUENCE [LARGE SCALE GENOMIC DNA]</scope>
    <source>
        <strain evidence="3 4">DSM 46144</strain>
    </source>
</reference>
<feature type="transmembrane region" description="Helical" evidence="2">
    <location>
        <begin position="33"/>
        <end position="55"/>
    </location>
</feature>
<organism evidence="3 4">
    <name type="scientific">Cryptosporangium aurantiacum</name>
    <dbReference type="NCBI Taxonomy" id="134849"/>
    <lineage>
        <taxon>Bacteria</taxon>
        <taxon>Bacillati</taxon>
        <taxon>Actinomycetota</taxon>
        <taxon>Actinomycetes</taxon>
        <taxon>Cryptosporangiales</taxon>
        <taxon>Cryptosporangiaceae</taxon>
        <taxon>Cryptosporangium</taxon>
    </lineage>
</organism>
<protein>
    <submittedName>
        <fullName evidence="3">Membrane protein YfhO</fullName>
    </submittedName>
</protein>
<evidence type="ECO:0000256" key="1">
    <source>
        <dbReference type="SAM" id="MobiDB-lite"/>
    </source>
</evidence>
<keyword evidence="4" id="KW-1185">Reference proteome</keyword>
<keyword evidence="2" id="KW-0812">Transmembrane</keyword>
<feature type="transmembrane region" description="Helical" evidence="2">
    <location>
        <begin position="174"/>
        <end position="193"/>
    </location>
</feature>
<feature type="region of interest" description="Disordered" evidence="1">
    <location>
        <begin position="658"/>
        <end position="684"/>
    </location>
</feature>
<dbReference type="InterPro" id="IPR018580">
    <property type="entry name" value="Uncharacterised_YfhO"/>
</dbReference>
<feature type="transmembrane region" description="Helical" evidence="2">
    <location>
        <begin position="378"/>
        <end position="398"/>
    </location>
</feature>
<accession>A0A1M7RPF8</accession>
<gene>
    <name evidence="3" type="ORF">SAMN05443668_13250</name>
</gene>
<dbReference type="Proteomes" id="UP000184440">
    <property type="component" value="Unassembled WGS sequence"/>
</dbReference>
<evidence type="ECO:0000256" key="2">
    <source>
        <dbReference type="SAM" id="Phobius"/>
    </source>
</evidence>
<dbReference type="AlphaFoldDB" id="A0A1M7RPF8"/>
<feature type="transmembrane region" description="Helical" evidence="2">
    <location>
        <begin position="922"/>
        <end position="943"/>
    </location>
</feature>
<keyword evidence="2" id="KW-1133">Transmembrane helix</keyword>
<dbReference type="Pfam" id="PF09586">
    <property type="entry name" value="YfhO"/>
    <property type="match status" value="1"/>
</dbReference>
<keyword evidence="2" id="KW-0472">Membrane</keyword>
<feature type="region of interest" description="Disordered" evidence="1">
    <location>
        <begin position="1"/>
        <end position="27"/>
    </location>
</feature>
<feature type="transmembrane region" description="Helical" evidence="2">
    <location>
        <begin position="145"/>
        <end position="167"/>
    </location>
</feature>
<name>A0A1M7RPF8_9ACTN</name>
<feature type="compositionally biased region" description="Polar residues" evidence="1">
    <location>
        <begin position="666"/>
        <end position="676"/>
    </location>
</feature>
<feature type="transmembrane region" description="Helical" evidence="2">
    <location>
        <begin position="497"/>
        <end position="518"/>
    </location>
</feature>
<feature type="transmembrane region" description="Helical" evidence="2">
    <location>
        <begin position="269"/>
        <end position="292"/>
    </location>
</feature>
<dbReference type="RefSeq" id="WP_073266468.1">
    <property type="nucleotide sequence ID" value="NZ_FRCS01000032.1"/>
</dbReference>
<dbReference type="EMBL" id="FRCS01000032">
    <property type="protein sequence ID" value="SHN48051.1"/>
    <property type="molecule type" value="Genomic_DNA"/>
</dbReference>
<evidence type="ECO:0000313" key="3">
    <source>
        <dbReference type="EMBL" id="SHN48051.1"/>
    </source>
</evidence>
<sequence>MSQRSDTVVATPAPEPSEESEQSRPAEPRWQRVLTAVVTLTIIGYALIGIGPALLGQKVFAATDMIANKAPYVNSGLADVQPTNTYLNDTVDSVVPNTTLFGELFRDGDVALWNPYQAGGSAFGSTPNNAVYNPLTVPYLVLPGWLAPGYVKLLEILVAAGATFLFLRRFGLGRAAAGLGGLVFVGSGFMIAWTNWPQTRVAAFIPAVFWCAERLVTNRRARDGALLCLAVASMLLGGFPAVTGYTILFAGLYLVTRVFAEYGGQWRRIVGVVGGAGAALGGAVALAAFQLLPFASAMTGVFIRGREQTPDDHLSPVTALTAVAPWAFGTTDPNRGPYWYLPVNLVESTMYLGAAAVLLILVAVAWPRAAWGRLPRGGWTFFVVAAGLGLLVSYAGGLPLAVLQKLPVLFSDNYVGRMRSVLCFVLAVLAAVGFDLLVRKVAPARAASWVWRVWPALVFSGAAVAGAGLIWRGRRAAEIAKGGENGAYRVSWFDDQVLWAGLFVALAVAAIGVLWWTIRRGRGRWLAGAAAVLVPVLVVVQALTFAGPYWPKSDRDTFYPETGVHTWLAEHLGDDRYAAGGAMFVGSDSYYRLRALNGHQFVGKRFGEALDGMPGWGLGDPPTYVNFRSTSQMAQQPLFDRLGIKYFVTAPWDEVFGTVTEPKPTTGPTTIGNDQPLTERVPGSGPLRAVSVVTAAAFRPDRDAHVRVSLRDSAGKELARGEREVLVSGGRDGLAAGQRLTIPIVAEDLPADAALTAVITQDSAVPLTVEGSLGVVRPADDGLKLVYAGEAVVYERLTALPRIRWANETVVEPDAAARVELVNSRSLAANQVVLDAAGAPATEGSTAEISVVTDGVDRIETRVDASGDGYLVVADALQTDWAVTVDGKAAELVPADHGLVAVAVPKGVHTVALSYRTPYQGAGTYLSAAAAVVLVVIFAGGWWRSRRARHREHEAPVGDVPAVDADH</sequence>
<feature type="transmembrane region" description="Helical" evidence="2">
    <location>
        <begin position="418"/>
        <end position="437"/>
    </location>
</feature>
<dbReference type="OrthoDB" id="3752109at2"/>
<dbReference type="PANTHER" id="PTHR38454:SF1">
    <property type="entry name" value="INTEGRAL MEMBRANE PROTEIN"/>
    <property type="match status" value="1"/>
</dbReference>
<dbReference type="PANTHER" id="PTHR38454">
    <property type="entry name" value="INTEGRAL MEMBRANE PROTEIN-RELATED"/>
    <property type="match status" value="1"/>
</dbReference>
<feature type="transmembrane region" description="Helical" evidence="2">
    <location>
        <begin position="449"/>
        <end position="471"/>
    </location>
</feature>
<feature type="transmembrane region" description="Helical" evidence="2">
    <location>
        <begin position="224"/>
        <end position="249"/>
    </location>
</feature>